<comment type="caution">
    <text evidence="1">The sequence shown here is derived from an EMBL/GenBank/DDBJ whole genome shotgun (WGS) entry which is preliminary data.</text>
</comment>
<dbReference type="HOGENOM" id="CLU_094562_0_0_10"/>
<reference evidence="1 2" key="1">
    <citation type="submission" date="2013-08" db="EMBL/GenBank/DDBJ databases">
        <authorList>
            <person name="Weinstock G."/>
            <person name="Sodergren E."/>
            <person name="Wylie T."/>
            <person name="Fulton L."/>
            <person name="Fulton R."/>
            <person name="Fronick C."/>
            <person name="O'Laughlin M."/>
            <person name="Godfrey J."/>
            <person name="Miner T."/>
            <person name="Herter B."/>
            <person name="Appelbaum E."/>
            <person name="Cordes M."/>
            <person name="Lek S."/>
            <person name="Wollam A."/>
            <person name="Pepin K.H."/>
            <person name="Palsikar V.B."/>
            <person name="Mitreva M."/>
            <person name="Wilson R.K."/>
        </authorList>
    </citation>
    <scope>NUCLEOTIDE SEQUENCE [LARGE SCALE GENOMIC DNA]</scope>
    <source>
        <strain evidence="1 2">ATCC 15930</strain>
    </source>
</reference>
<evidence type="ECO:0000313" key="1">
    <source>
        <dbReference type="EMBL" id="KDR52935.1"/>
    </source>
</evidence>
<accession>A0A069QJC8</accession>
<evidence type="ECO:0008006" key="3">
    <source>
        <dbReference type="Google" id="ProtNLM"/>
    </source>
</evidence>
<name>A0A069QJC8_HOYLO</name>
<proteinExistence type="predicted"/>
<gene>
    <name evidence="1" type="ORF">HMPREF1991_00972</name>
</gene>
<dbReference type="EMBL" id="JNGW01000036">
    <property type="protein sequence ID" value="KDR52935.1"/>
    <property type="molecule type" value="Genomic_DNA"/>
</dbReference>
<keyword evidence="2" id="KW-1185">Reference proteome</keyword>
<sequence length="241" mass="27657">MALITGCKQAKNENGKDAVFAENTVQASTNPAAVAKGVLQADPLAFIPKGYVFFSRCVGDLNNDGEPDMVLMVKGTDKSKWVNDEQRGRLDRNRRGLIVLLKREGGYELIVQNNKCFSSENEDGGIYYAPELSLDINKNCLLIKYAHGRFGNWQYTFGYHNNDFELIGYYHNRCIRYATYYNLDINFHTCIRVYEENLKVYDKDGNEEFKVTKTKIKRRKPIKLSEIADFDKLNKGEFADE</sequence>
<evidence type="ECO:0000313" key="2">
    <source>
        <dbReference type="Proteomes" id="UP000027442"/>
    </source>
</evidence>
<protein>
    <recommendedName>
        <fullName evidence="3">FG-GAP repeat protein</fullName>
    </recommendedName>
</protein>
<dbReference type="Proteomes" id="UP000027442">
    <property type="component" value="Unassembled WGS sequence"/>
</dbReference>
<dbReference type="AlphaFoldDB" id="A0A069QJC8"/>
<organism evidence="1 2">
    <name type="scientific">Hoylesella loescheii DSM 19665 = JCM 12249 = ATCC 15930</name>
    <dbReference type="NCBI Taxonomy" id="1122985"/>
    <lineage>
        <taxon>Bacteria</taxon>
        <taxon>Pseudomonadati</taxon>
        <taxon>Bacteroidota</taxon>
        <taxon>Bacteroidia</taxon>
        <taxon>Bacteroidales</taxon>
        <taxon>Prevotellaceae</taxon>
        <taxon>Hoylesella</taxon>
    </lineage>
</organism>
<dbReference type="eggNOG" id="ENOG502ZBCJ">
    <property type="taxonomic scope" value="Bacteria"/>
</dbReference>
<dbReference type="PATRIC" id="fig|1122985.7.peg.1008"/>